<keyword evidence="2" id="KW-1185">Reference proteome</keyword>
<sequence>MTMRFAAALVLSLALLSVGASSDPIKVRDLSRRHHAKMADFEFELTKRASYSGQATFYDVGTGNAGACGDYLNENDHVVALNQPMYGNLNAVSKWCNTRITISDGIRQTTAVIKDACPETTNCHYGALDMSRSLFNFFRPFSDGVFQMTWWPTSEGDDSGSSGGGGSNDDDNSNAIDEAKAKAQAAKKKAEKAAQDAAASASRAAAAASASAEASRSRASASAYAASTSAAASRSSALAASRSSAHHYSVTKAAALASASAHRAEVSASRAAAKASASRSSAAAAASASASAAAAAEEAARPKNLEQVSALMSGLKAMVNAAA</sequence>
<evidence type="ECO:0000313" key="2">
    <source>
        <dbReference type="Proteomes" id="UP000245626"/>
    </source>
</evidence>
<dbReference type="Proteomes" id="UP000245626">
    <property type="component" value="Unassembled WGS sequence"/>
</dbReference>
<dbReference type="EMBL" id="KZ820555">
    <property type="protein sequence ID" value="PWN47080.1"/>
    <property type="molecule type" value="Genomic_DNA"/>
</dbReference>
<accession>A0ACD0NML8</accession>
<reference evidence="1 2" key="1">
    <citation type="journal article" date="2018" name="Mol. Biol. Evol.">
        <title>Broad Genomic Sampling Reveals a Smut Pathogenic Ancestry of the Fungal Clade Ustilaginomycotina.</title>
        <authorList>
            <person name="Kijpornyongpan T."/>
            <person name="Mondo S.J."/>
            <person name="Barry K."/>
            <person name="Sandor L."/>
            <person name="Lee J."/>
            <person name="Lipzen A."/>
            <person name="Pangilinan J."/>
            <person name="LaButti K."/>
            <person name="Hainaut M."/>
            <person name="Henrissat B."/>
            <person name="Grigoriev I.V."/>
            <person name="Spatafora J.W."/>
            <person name="Aime M.C."/>
        </authorList>
    </citation>
    <scope>NUCLEOTIDE SEQUENCE [LARGE SCALE GENOMIC DNA]</scope>
    <source>
        <strain evidence="1 2">SA 807</strain>
    </source>
</reference>
<gene>
    <name evidence="1" type="ORF">IE53DRAFT_390791</name>
</gene>
<evidence type="ECO:0000313" key="1">
    <source>
        <dbReference type="EMBL" id="PWN47080.1"/>
    </source>
</evidence>
<name>A0ACD0NML8_9BASI</name>
<organism evidence="1 2">
    <name type="scientific">Violaceomyces palustris</name>
    <dbReference type="NCBI Taxonomy" id="1673888"/>
    <lineage>
        <taxon>Eukaryota</taxon>
        <taxon>Fungi</taxon>
        <taxon>Dikarya</taxon>
        <taxon>Basidiomycota</taxon>
        <taxon>Ustilaginomycotina</taxon>
        <taxon>Ustilaginomycetes</taxon>
        <taxon>Violaceomycetales</taxon>
        <taxon>Violaceomycetaceae</taxon>
        <taxon>Violaceomyces</taxon>
    </lineage>
</organism>
<proteinExistence type="predicted"/>
<protein>
    <submittedName>
        <fullName evidence="1">Uncharacterized protein</fullName>
    </submittedName>
</protein>